<name>A0AA89BFL4_9ASTE</name>
<proteinExistence type="predicted"/>
<sequence>CIYPASWVGDQTLLNRAAGKAEFERSLDPPSLNKVTPSDRPRRGINEPVVAFCPPGSSGELNVSVIVSSVPLDFSRHLEDQRRQEKAVLRAITGSGQRSDVKGTLIQSTIREDSMKNINTIGSNLDLRLPRFNVTMSPFVVLAPGSSWSTIKLDFYKIADSFSLA</sequence>
<protein>
    <submittedName>
        <fullName evidence="2">Uncharacterized protein</fullName>
    </submittedName>
</protein>
<keyword evidence="3" id="KW-1185">Reference proteome</keyword>
<accession>A0AA89BFL4</accession>
<feature type="region of interest" description="Disordered" evidence="1">
    <location>
        <begin position="25"/>
        <end position="46"/>
    </location>
</feature>
<dbReference type="Proteomes" id="UP001188597">
    <property type="component" value="Unassembled WGS sequence"/>
</dbReference>
<reference evidence="2" key="1">
    <citation type="submission" date="2022-12" db="EMBL/GenBank/DDBJ databases">
        <title>Draft genome assemblies for two species of Escallonia (Escalloniales).</title>
        <authorList>
            <person name="Chanderbali A."/>
            <person name="Dervinis C."/>
            <person name="Anghel I."/>
            <person name="Soltis D."/>
            <person name="Soltis P."/>
            <person name="Zapata F."/>
        </authorList>
    </citation>
    <scope>NUCLEOTIDE SEQUENCE</scope>
    <source>
        <strain evidence="2">UCBG64.0493</strain>
        <tissue evidence="2">Leaf</tissue>
    </source>
</reference>
<evidence type="ECO:0000313" key="2">
    <source>
        <dbReference type="EMBL" id="KAK3041984.1"/>
    </source>
</evidence>
<evidence type="ECO:0000256" key="1">
    <source>
        <dbReference type="SAM" id="MobiDB-lite"/>
    </source>
</evidence>
<organism evidence="2 3">
    <name type="scientific">Escallonia herrerae</name>
    <dbReference type="NCBI Taxonomy" id="1293975"/>
    <lineage>
        <taxon>Eukaryota</taxon>
        <taxon>Viridiplantae</taxon>
        <taxon>Streptophyta</taxon>
        <taxon>Embryophyta</taxon>
        <taxon>Tracheophyta</taxon>
        <taxon>Spermatophyta</taxon>
        <taxon>Magnoliopsida</taxon>
        <taxon>eudicotyledons</taxon>
        <taxon>Gunneridae</taxon>
        <taxon>Pentapetalae</taxon>
        <taxon>asterids</taxon>
        <taxon>campanulids</taxon>
        <taxon>Escalloniales</taxon>
        <taxon>Escalloniaceae</taxon>
        <taxon>Escallonia</taxon>
    </lineage>
</organism>
<evidence type="ECO:0000313" key="3">
    <source>
        <dbReference type="Proteomes" id="UP001188597"/>
    </source>
</evidence>
<comment type="caution">
    <text evidence="2">The sequence shown here is derived from an EMBL/GenBank/DDBJ whole genome shotgun (WGS) entry which is preliminary data.</text>
</comment>
<gene>
    <name evidence="2" type="ORF">RJ639_002292</name>
</gene>
<dbReference type="AlphaFoldDB" id="A0AA89BFL4"/>
<feature type="non-terminal residue" evidence="2">
    <location>
        <position position="165"/>
    </location>
</feature>
<dbReference type="EMBL" id="JAVXUP010000025">
    <property type="protein sequence ID" value="KAK3041984.1"/>
    <property type="molecule type" value="Genomic_DNA"/>
</dbReference>